<dbReference type="GO" id="GO:0004582">
    <property type="term" value="F:dolichyl-phosphate beta-D-mannosyltransferase activity"/>
    <property type="evidence" value="ECO:0007669"/>
    <property type="project" value="InterPro"/>
</dbReference>
<evidence type="ECO:0000313" key="5">
    <source>
        <dbReference type="EMBL" id="EES51601.1"/>
    </source>
</evidence>
<name>C6I0E6_9BACT</name>
<dbReference type="InterPro" id="IPR029044">
    <property type="entry name" value="Nucleotide-diphossugar_trans"/>
</dbReference>
<reference evidence="5 6" key="1">
    <citation type="journal article" date="2009" name="Appl. Environ. Microbiol.">
        <title>Community genomic and proteomic analyses of chemoautotrophic iron-oxidizing "Leptospirillum rubarum" (Group II) and "Leptospirillum ferrodiazotrophum" (Group III) bacteria in acid mine drainage biofilms.</title>
        <authorList>
            <person name="Goltsman D.S."/>
            <person name="Denef V.J."/>
            <person name="Singer S.W."/>
            <person name="VerBerkmoes N.C."/>
            <person name="Lefsrud M."/>
            <person name="Mueller R.S."/>
            <person name="Dick G.J."/>
            <person name="Sun C.L."/>
            <person name="Wheeler K.E."/>
            <person name="Zemla A."/>
            <person name="Baker B.J."/>
            <person name="Hauser L."/>
            <person name="Land M."/>
            <person name="Shah M.B."/>
            <person name="Thelen M.P."/>
            <person name="Hettich R.L."/>
            <person name="Banfield J.F."/>
        </authorList>
    </citation>
    <scope>NUCLEOTIDE SEQUENCE [LARGE SCALE GENOMIC DNA]</scope>
</reference>
<gene>
    <name evidence="5" type="ORF">UBAL3_95680039</name>
</gene>
<dbReference type="Gene3D" id="3.90.550.10">
    <property type="entry name" value="Spore Coat Polysaccharide Biosynthesis Protein SpsA, Chain A"/>
    <property type="match status" value="1"/>
</dbReference>
<evidence type="ECO:0000256" key="1">
    <source>
        <dbReference type="ARBA" id="ARBA00006739"/>
    </source>
</evidence>
<evidence type="ECO:0000259" key="4">
    <source>
        <dbReference type="Pfam" id="PF00535"/>
    </source>
</evidence>
<dbReference type="GO" id="GO:0016020">
    <property type="term" value="C:membrane"/>
    <property type="evidence" value="ECO:0007669"/>
    <property type="project" value="GOC"/>
</dbReference>
<dbReference type="PANTHER" id="PTHR43398">
    <property type="entry name" value="DOLICHOL-PHOSPHATE MANNOSYLTRANSFERASE SUBUNIT 1"/>
    <property type="match status" value="1"/>
</dbReference>
<dbReference type="CDD" id="cd06442">
    <property type="entry name" value="DPM1_like"/>
    <property type="match status" value="1"/>
</dbReference>
<dbReference type="EMBL" id="GG693887">
    <property type="protein sequence ID" value="EES51601.1"/>
    <property type="molecule type" value="Genomic_DNA"/>
</dbReference>
<dbReference type="GO" id="GO:0009247">
    <property type="term" value="P:glycolipid biosynthetic process"/>
    <property type="evidence" value="ECO:0007669"/>
    <property type="project" value="TreeGrafter"/>
</dbReference>
<keyword evidence="6" id="KW-1185">Reference proteome</keyword>
<dbReference type="Proteomes" id="UP000009374">
    <property type="component" value="Unassembled WGS sequence"/>
</dbReference>
<feature type="domain" description="Glycosyltransferase 2-like" evidence="4">
    <location>
        <begin position="47"/>
        <end position="210"/>
    </location>
</feature>
<evidence type="ECO:0000313" key="6">
    <source>
        <dbReference type="Proteomes" id="UP000009374"/>
    </source>
</evidence>
<keyword evidence="3 5" id="KW-0808">Transferase</keyword>
<evidence type="ECO:0000256" key="3">
    <source>
        <dbReference type="ARBA" id="ARBA00022679"/>
    </source>
</evidence>
<evidence type="ECO:0000256" key="2">
    <source>
        <dbReference type="ARBA" id="ARBA00022676"/>
    </source>
</evidence>
<dbReference type="PANTHER" id="PTHR43398:SF1">
    <property type="entry name" value="DOLICHOL-PHOSPHATE MANNOSYLTRANSFERASE SUBUNIT 1"/>
    <property type="match status" value="1"/>
</dbReference>
<keyword evidence="2" id="KW-0328">Glycosyltransferase</keyword>
<protein>
    <submittedName>
        <fullName evidence="5">Glycosyl transferase, family 2</fullName>
    </submittedName>
</protein>
<dbReference type="Pfam" id="PF00535">
    <property type="entry name" value="Glycos_transf_2"/>
    <property type="match status" value="1"/>
</dbReference>
<dbReference type="InterPro" id="IPR001173">
    <property type="entry name" value="Glyco_trans_2-like"/>
</dbReference>
<accession>C6I0E6</accession>
<dbReference type="AlphaFoldDB" id="C6I0E6"/>
<dbReference type="SUPFAM" id="SSF53448">
    <property type="entry name" value="Nucleotide-diphospho-sugar transferases"/>
    <property type="match status" value="1"/>
</dbReference>
<dbReference type="InterPro" id="IPR039528">
    <property type="entry name" value="DPM1-like"/>
</dbReference>
<proteinExistence type="inferred from homology"/>
<organism evidence="5 6">
    <name type="scientific">Leptospirillum ferrodiazotrophum</name>
    <dbReference type="NCBI Taxonomy" id="412449"/>
    <lineage>
        <taxon>Bacteria</taxon>
        <taxon>Pseudomonadati</taxon>
        <taxon>Nitrospirota</taxon>
        <taxon>Nitrospiria</taxon>
        <taxon>Nitrospirales</taxon>
        <taxon>Nitrospiraceae</taxon>
        <taxon>Leptospirillum</taxon>
    </lineage>
</organism>
<comment type="similarity">
    <text evidence="1">Belongs to the glycosyltransferase 2 family.</text>
</comment>
<sequence>MSGEALSQGSGTSRALTLTLGSLPGTRALFFVPPKLPDILPRVVMTIPTYNESENIEALLARILSQGEEIGVLVVDDHSPDGTSDRVRAFQRSHVAHVYLLERLDNKGRGQAGIDGYLQALHMGVPLIGEMDADGSHAPEDLPGLLSGMAPGVGGVIGSRLVPGGREEGRTLARRLLTRAANLYIRVVLGLPYRDATSGFRIFRRELLAEIPWERLESRGPSVLQEILLIAHQNGHRLAERPITFRDRILGQSTLNRRILLDSLRIILTFRKRYGRARRGGGLS</sequence>